<dbReference type="RefSeq" id="WP_115246668.1">
    <property type="nucleotide sequence ID" value="NZ_UHFG01000004.1"/>
</dbReference>
<accession>A0A380K0C1</accession>
<evidence type="ECO:0000259" key="4">
    <source>
        <dbReference type="Pfam" id="PF07687"/>
    </source>
</evidence>
<dbReference type="Gene3D" id="3.40.630.10">
    <property type="entry name" value="Zn peptidases"/>
    <property type="match status" value="1"/>
</dbReference>
<keyword evidence="2" id="KW-0479">Metal-binding</keyword>
<evidence type="ECO:0000256" key="3">
    <source>
        <dbReference type="ARBA" id="ARBA00022801"/>
    </source>
</evidence>
<evidence type="ECO:0000256" key="2">
    <source>
        <dbReference type="ARBA" id="ARBA00022723"/>
    </source>
</evidence>
<dbReference type="InterPro" id="IPR002933">
    <property type="entry name" value="Peptidase_M20"/>
</dbReference>
<name>A0A380K0C1_STRDY</name>
<evidence type="ECO:0000313" key="6">
    <source>
        <dbReference type="Proteomes" id="UP000254797"/>
    </source>
</evidence>
<organism evidence="5 6">
    <name type="scientific">Streptococcus dysgalactiae subsp. dysgalactiae</name>
    <dbReference type="NCBI Taxonomy" id="99822"/>
    <lineage>
        <taxon>Bacteria</taxon>
        <taxon>Bacillati</taxon>
        <taxon>Bacillota</taxon>
        <taxon>Bacilli</taxon>
        <taxon>Lactobacillales</taxon>
        <taxon>Streptococcaceae</taxon>
        <taxon>Streptococcus</taxon>
    </lineage>
</organism>
<dbReference type="GO" id="GO:0009014">
    <property type="term" value="F:succinyl-diaminopimelate desuccinylase activity"/>
    <property type="evidence" value="ECO:0007669"/>
    <property type="project" value="UniProtKB-EC"/>
</dbReference>
<dbReference type="AlphaFoldDB" id="A0A380K0C1"/>
<keyword evidence="1" id="KW-0645">Protease</keyword>
<dbReference type="Gene3D" id="3.30.70.360">
    <property type="match status" value="1"/>
</dbReference>
<dbReference type="Proteomes" id="UP000254797">
    <property type="component" value="Unassembled WGS sequence"/>
</dbReference>
<dbReference type="GO" id="GO:0005829">
    <property type="term" value="C:cytosol"/>
    <property type="evidence" value="ECO:0007669"/>
    <property type="project" value="TreeGrafter"/>
</dbReference>
<dbReference type="GO" id="GO:0009089">
    <property type="term" value="P:lysine biosynthetic process via diaminopimelate"/>
    <property type="evidence" value="ECO:0007669"/>
    <property type="project" value="TreeGrafter"/>
</dbReference>
<dbReference type="Pfam" id="PF07687">
    <property type="entry name" value="M20_dimer"/>
    <property type="match status" value="1"/>
</dbReference>
<gene>
    <name evidence="5" type="primary">dapE</name>
    <name evidence="5" type="ORF">NCTC4670_01989</name>
</gene>
<evidence type="ECO:0000313" key="5">
    <source>
        <dbReference type="EMBL" id="SUN51415.1"/>
    </source>
</evidence>
<dbReference type="GO" id="GO:0008233">
    <property type="term" value="F:peptidase activity"/>
    <property type="evidence" value="ECO:0007669"/>
    <property type="project" value="UniProtKB-KW"/>
</dbReference>
<dbReference type="PANTHER" id="PTHR43270:SF8">
    <property type="entry name" value="DI- AND TRIPEPTIDASE DUG2-RELATED"/>
    <property type="match status" value="1"/>
</dbReference>
<sequence>MEMSTIEEQLKNCWEHPITKDYLVVLRQLIAHRSIFAQQLGLEETAQFLKEIFSAAGAQVIVDQSYAAPFVLATFKSPRPDTKTVIFYQHYDTVPADSDQKWSSDPFTLTEREGHLYARGVDDDKGHIIARLTALVKYLSQAQILPVTIVFMMEGAEESASVDLEKYLKKYARNLQEADLLIWEQGICNEQDQLELTGGNKGILTFDMTVESAKLDIHSKYGGVIDSATWYLLEAIASLRDRKGRLLVPAIYEQVQEPTKRELDLIETYAIEQLDDLKKLYGLELPMLQSERCDFLKTYYYQPSIGIQGIQSGYQGQGVKTIIPAQASAKMEVRLVPGLDPKIVFEQIQAHLLDKGFDKVNVTYTLGEKSYRSDLSAPAIQQVIDVAKPLYPKGLSLLPTSAGTGPMHTVFEALGVPIVAFGLGHANSRDHAGDENIAIADYCRHIVLIEELLKSYE</sequence>
<dbReference type="PANTHER" id="PTHR43270">
    <property type="entry name" value="BETA-ALA-HIS DIPEPTIDASE"/>
    <property type="match status" value="1"/>
</dbReference>
<proteinExistence type="predicted"/>
<keyword evidence="3 5" id="KW-0378">Hydrolase</keyword>
<evidence type="ECO:0000256" key="1">
    <source>
        <dbReference type="ARBA" id="ARBA00022670"/>
    </source>
</evidence>
<dbReference type="InterPro" id="IPR011650">
    <property type="entry name" value="Peptidase_M20_dimer"/>
</dbReference>
<dbReference type="SUPFAM" id="SSF53187">
    <property type="entry name" value="Zn-dependent exopeptidases"/>
    <property type="match status" value="1"/>
</dbReference>
<dbReference type="EMBL" id="UHFG01000004">
    <property type="protein sequence ID" value="SUN51415.1"/>
    <property type="molecule type" value="Genomic_DNA"/>
</dbReference>
<protein>
    <submittedName>
        <fullName evidence="5">Acetylornithine deacetylase</fullName>
        <ecNumber evidence="5">3.5.1.18</ecNumber>
    </submittedName>
</protein>
<reference evidence="5 6" key="1">
    <citation type="submission" date="2018-06" db="EMBL/GenBank/DDBJ databases">
        <authorList>
            <consortium name="Pathogen Informatics"/>
            <person name="Doyle S."/>
        </authorList>
    </citation>
    <scope>NUCLEOTIDE SEQUENCE [LARGE SCALE GENOMIC DNA]</scope>
    <source>
        <strain evidence="5 6">NCTC4670</strain>
    </source>
</reference>
<feature type="domain" description="Peptidase M20 dimerisation" evidence="4">
    <location>
        <begin position="199"/>
        <end position="354"/>
    </location>
</feature>
<dbReference type="InterPro" id="IPR051458">
    <property type="entry name" value="Cyt/Met_Dipeptidase"/>
</dbReference>
<dbReference type="GO" id="GO:0006508">
    <property type="term" value="P:proteolysis"/>
    <property type="evidence" value="ECO:0007669"/>
    <property type="project" value="UniProtKB-KW"/>
</dbReference>
<dbReference type="EC" id="3.5.1.18" evidence="5"/>
<dbReference type="Pfam" id="PF01546">
    <property type="entry name" value="Peptidase_M20"/>
    <property type="match status" value="1"/>
</dbReference>
<dbReference type="GO" id="GO:0046872">
    <property type="term" value="F:metal ion binding"/>
    <property type="evidence" value="ECO:0007669"/>
    <property type="project" value="UniProtKB-KW"/>
</dbReference>